<organism evidence="3 5">
    <name type="scientific">Mycolicibacterium mageritense</name>
    <name type="common">Mycobacterium mageritense</name>
    <dbReference type="NCBI Taxonomy" id="53462"/>
    <lineage>
        <taxon>Bacteria</taxon>
        <taxon>Bacillati</taxon>
        <taxon>Actinomycetota</taxon>
        <taxon>Actinomycetes</taxon>
        <taxon>Mycobacteriales</taxon>
        <taxon>Mycobacteriaceae</taxon>
        <taxon>Mycolicibacterium</taxon>
    </lineage>
</organism>
<accession>A0AAI8TWY7</accession>
<name>A0AAI8TWY7_MYCME</name>
<sequence length="122" mass="12360">MMQGGKPGEYGGVQGNGVHGRPSQYDVMLGGHVATGDAVHGGMPCAYGGGHGSSAKAAGAAGPMVAAATSRAVIASRIPAPRLRTRRFYGATPTGLPTDTVSHPVSSIRCSDELWASRRNSV</sequence>
<proteinExistence type="predicted"/>
<dbReference type="AlphaFoldDB" id="A0AAI8TWY7"/>
<gene>
    <name evidence="3" type="ORF">hbim_06476</name>
    <name evidence="2" type="ORF">MMAGJ_70890</name>
</gene>
<dbReference type="EMBL" id="AP022567">
    <property type="protein sequence ID" value="BBX37807.1"/>
    <property type="molecule type" value="Genomic_DNA"/>
</dbReference>
<feature type="compositionally biased region" description="Gly residues" evidence="1">
    <location>
        <begin position="1"/>
        <end position="18"/>
    </location>
</feature>
<evidence type="ECO:0000313" key="2">
    <source>
        <dbReference type="EMBL" id="BBX37807.1"/>
    </source>
</evidence>
<reference evidence="2" key="2">
    <citation type="submission" date="2020-02" db="EMBL/GenBank/DDBJ databases">
        <authorList>
            <person name="Matsumoto Y."/>
            <person name="Kinjo T."/>
            <person name="Motooka D."/>
            <person name="Nabeya D."/>
            <person name="Jung N."/>
            <person name="Uechi K."/>
            <person name="Horii T."/>
            <person name="Iida T."/>
            <person name="Fujita J."/>
            <person name="Nakamura S."/>
        </authorList>
    </citation>
    <scope>NUCLEOTIDE SEQUENCE</scope>
    <source>
        <strain evidence="2">JCM 12375</strain>
    </source>
</reference>
<dbReference type="Proteomes" id="UP000465622">
    <property type="component" value="Chromosome"/>
</dbReference>
<keyword evidence="4" id="KW-1185">Reference proteome</keyword>
<reference evidence="3" key="3">
    <citation type="submission" date="2023-03" db="EMBL/GenBank/DDBJ databases">
        <title>Draft genome sequence of a Mycolicibacterium mageritense strain H4_3_1 isolated from a hybrid biological-inorganic system reactor.</title>
        <authorList>
            <person name="Feng X."/>
            <person name="Kazama D."/>
            <person name="Sato K."/>
            <person name="Kobayashi H."/>
        </authorList>
    </citation>
    <scope>NUCLEOTIDE SEQUENCE</scope>
    <source>
        <strain evidence="3">H4_3_1</strain>
    </source>
</reference>
<evidence type="ECO:0000313" key="3">
    <source>
        <dbReference type="EMBL" id="BDY32508.1"/>
    </source>
</evidence>
<dbReference type="EMBL" id="AP027452">
    <property type="protein sequence ID" value="BDY32508.1"/>
    <property type="molecule type" value="Genomic_DNA"/>
</dbReference>
<reference evidence="2 4" key="1">
    <citation type="journal article" date="2019" name="Emerg. Microbes Infect.">
        <title>Comprehensive subspecies identification of 175 nontuberculous mycobacteria species based on 7547 genomic profiles.</title>
        <authorList>
            <person name="Matsumoto Y."/>
            <person name="Kinjo T."/>
            <person name="Motooka D."/>
            <person name="Nabeya D."/>
            <person name="Jung N."/>
            <person name="Uechi K."/>
            <person name="Horii T."/>
            <person name="Iida T."/>
            <person name="Fujita J."/>
            <person name="Nakamura S."/>
        </authorList>
    </citation>
    <scope>NUCLEOTIDE SEQUENCE [LARGE SCALE GENOMIC DNA]</scope>
    <source>
        <strain evidence="2 4">JCM 12375</strain>
    </source>
</reference>
<evidence type="ECO:0000313" key="4">
    <source>
        <dbReference type="Proteomes" id="UP000465622"/>
    </source>
</evidence>
<evidence type="ECO:0000313" key="5">
    <source>
        <dbReference type="Proteomes" id="UP001241092"/>
    </source>
</evidence>
<feature type="region of interest" description="Disordered" evidence="1">
    <location>
        <begin position="1"/>
        <end position="24"/>
    </location>
</feature>
<dbReference type="Proteomes" id="UP001241092">
    <property type="component" value="Chromosome"/>
</dbReference>
<evidence type="ECO:0000256" key="1">
    <source>
        <dbReference type="SAM" id="MobiDB-lite"/>
    </source>
</evidence>
<protein>
    <submittedName>
        <fullName evidence="3">Uncharacterized protein</fullName>
    </submittedName>
</protein>